<dbReference type="PROSITE" id="PS50977">
    <property type="entry name" value="HTH_TETR_2"/>
    <property type="match status" value="1"/>
</dbReference>
<dbReference type="OrthoDB" id="9785164at2"/>
<dbReference type="STRING" id="270498.CHK_2309"/>
<accession>A0A0M2NH20</accession>
<dbReference type="RefSeq" id="WP_046444113.1">
    <property type="nucleotide sequence ID" value="NZ_CAUERS010000001.1"/>
</dbReference>
<dbReference type="Proteomes" id="UP000034076">
    <property type="component" value="Unassembled WGS sequence"/>
</dbReference>
<gene>
    <name evidence="4" type="ORF">CHK_2309</name>
</gene>
<dbReference type="PATRIC" id="fig|270498.16.peg.2061"/>
<dbReference type="PANTHER" id="PTHR43479:SF11">
    <property type="entry name" value="ACREF_ENVCD OPERON REPRESSOR-RELATED"/>
    <property type="match status" value="1"/>
</dbReference>
<proteinExistence type="predicted"/>
<feature type="DNA-binding region" description="H-T-H motif" evidence="2">
    <location>
        <begin position="25"/>
        <end position="44"/>
    </location>
</feature>
<evidence type="ECO:0000256" key="2">
    <source>
        <dbReference type="PROSITE-ProRule" id="PRU00335"/>
    </source>
</evidence>
<organism evidence="4 5">
    <name type="scientific">Christensenella hongkongensis</name>
    <dbReference type="NCBI Taxonomy" id="270498"/>
    <lineage>
        <taxon>Bacteria</taxon>
        <taxon>Bacillati</taxon>
        <taxon>Bacillota</taxon>
        <taxon>Clostridia</taxon>
        <taxon>Christensenellales</taxon>
        <taxon>Christensenellaceae</taxon>
        <taxon>Christensenella</taxon>
    </lineage>
</organism>
<dbReference type="SUPFAM" id="SSF46689">
    <property type="entry name" value="Homeodomain-like"/>
    <property type="match status" value="1"/>
</dbReference>
<keyword evidence="1 2" id="KW-0238">DNA-binding</keyword>
<dbReference type="PRINTS" id="PR00455">
    <property type="entry name" value="HTHTETR"/>
</dbReference>
<protein>
    <submittedName>
        <fullName evidence="4">Transcriptional regulator, TetR family</fullName>
    </submittedName>
</protein>
<evidence type="ECO:0000256" key="1">
    <source>
        <dbReference type="ARBA" id="ARBA00023125"/>
    </source>
</evidence>
<reference evidence="4 5" key="1">
    <citation type="submission" date="2015-04" db="EMBL/GenBank/DDBJ databases">
        <title>Draft genome sequence of bacteremic isolate Catabacter hongkongensis type strain HKU16T.</title>
        <authorList>
            <person name="Lau S.K."/>
            <person name="Teng J.L."/>
            <person name="Huang Y."/>
            <person name="Curreem S.O."/>
            <person name="Tsui S.K."/>
            <person name="Woo P.C."/>
        </authorList>
    </citation>
    <scope>NUCLEOTIDE SEQUENCE [LARGE SCALE GENOMIC DNA]</scope>
    <source>
        <strain evidence="4 5">HKU16</strain>
    </source>
</reference>
<comment type="caution">
    <text evidence="4">The sequence shown here is derived from an EMBL/GenBank/DDBJ whole genome shotgun (WGS) entry which is preliminary data.</text>
</comment>
<dbReference type="EMBL" id="LAYJ01000112">
    <property type="protein sequence ID" value="KKI50246.1"/>
    <property type="molecule type" value="Genomic_DNA"/>
</dbReference>
<dbReference type="GO" id="GO:0003677">
    <property type="term" value="F:DNA binding"/>
    <property type="evidence" value="ECO:0007669"/>
    <property type="project" value="UniProtKB-UniRule"/>
</dbReference>
<sequence length="184" mass="20438">MNKTKEAIYNASVDVFSQSGYTGAAMDEIAVRAGVAKGTLYYHFKSKEELFLFVMQEGLSYMIKDAQRVLSRPLAPAEKLKALCQSQLKVVHKNENFIKVILSQLFGQEERQQILRSKLSEYTLLIQSCIAELEGAPKSQAETDAAVLGFLGTLISAAVYGALDHSPQKDMPDILMQNYLRGIL</sequence>
<dbReference type="AlphaFoldDB" id="A0A0M2NH20"/>
<keyword evidence="5" id="KW-1185">Reference proteome</keyword>
<dbReference type="InterPro" id="IPR009057">
    <property type="entry name" value="Homeodomain-like_sf"/>
</dbReference>
<evidence type="ECO:0000259" key="3">
    <source>
        <dbReference type="PROSITE" id="PS50977"/>
    </source>
</evidence>
<dbReference type="Gene3D" id="1.10.357.10">
    <property type="entry name" value="Tetracycline Repressor, domain 2"/>
    <property type="match status" value="1"/>
</dbReference>
<name>A0A0M2NH20_9FIRM</name>
<dbReference type="Gene3D" id="1.10.10.60">
    <property type="entry name" value="Homeodomain-like"/>
    <property type="match status" value="1"/>
</dbReference>
<evidence type="ECO:0000313" key="5">
    <source>
        <dbReference type="Proteomes" id="UP000034076"/>
    </source>
</evidence>
<dbReference type="InterPro" id="IPR050624">
    <property type="entry name" value="HTH-type_Tx_Regulator"/>
</dbReference>
<evidence type="ECO:0000313" key="4">
    <source>
        <dbReference type="EMBL" id="KKI50246.1"/>
    </source>
</evidence>
<dbReference type="InterPro" id="IPR001647">
    <property type="entry name" value="HTH_TetR"/>
</dbReference>
<feature type="domain" description="HTH tetR-type" evidence="3">
    <location>
        <begin position="2"/>
        <end position="62"/>
    </location>
</feature>
<dbReference type="Pfam" id="PF00440">
    <property type="entry name" value="TetR_N"/>
    <property type="match status" value="1"/>
</dbReference>
<dbReference type="PANTHER" id="PTHR43479">
    <property type="entry name" value="ACREF/ENVCD OPERON REPRESSOR-RELATED"/>
    <property type="match status" value="1"/>
</dbReference>